<sequence>MTRSQINLETMVRIDQTAGLVRNTVQQSFKRLQYCVLADPPPGMGGDRGLPPSRQIELLNASAEAIIRLSKQLLSNLFCMCELISRHSDSTLDVQARFAHILRRRPAVDNHDVIDLQMRRLLRLPINQALEIVLGDLEAACAEINERVHSVSDFGIFDIAEVS</sequence>
<evidence type="ECO:0000313" key="1">
    <source>
        <dbReference type="EMBL" id="MDY0872094.1"/>
    </source>
</evidence>
<evidence type="ECO:0000313" key="2">
    <source>
        <dbReference type="Proteomes" id="UP001271769"/>
    </source>
</evidence>
<proteinExistence type="predicted"/>
<comment type="caution">
    <text evidence="1">The sequence shown here is derived from an EMBL/GenBank/DDBJ whole genome shotgun (WGS) entry which is preliminary data.</text>
</comment>
<keyword evidence="2" id="KW-1185">Reference proteome</keyword>
<dbReference type="EMBL" id="JAXCLX010000001">
    <property type="protein sequence ID" value="MDY0872094.1"/>
    <property type="molecule type" value="Genomic_DNA"/>
</dbReference>
<gene>
    <name evidence="1" type="ORF">SMD31_09175</name>
</gene>
<organism evidence="1 2">
    <name type="scientific">Dongia rigui</name>
    <dbReference type="NCBI Taxonomy" id="940149"/>
    <lineage>
        <taxon>Bacteria</taxon>
        <taxon>Pseudomonadati</taxon>
        <taxon>Pseudomonadota</taxon>
        <taxon>Alphaproteobacteria</taxon>
        <taxon>Rhodospirillales</taxon>
        <taxon>Dongiaceae</taxon>
        <taxon>Dongia</taxon>
    </lineage>
</organism>
<name>A0ABU5DXV2_9PROT</name>
<dbReference type="RefSeq" id="WP_320500512.1">
    <property type="nucleotide sequence ID" value="NZ_JAXCLX010000001.1"/>
</dbReference>
<reference evidence="1 2" key="1">
    <citation type="journal article" date="2013" name="Antonie Van Leeuwenhoek">
        <title>Dongia rigui sp. nov., isolated from freshwater of a large wetland in Korea.</title>
        <authorList>
            <person name="Baik K.S."/>
            <person name="Hwang Y.M."/>
            <person name="Choi J.S."/>
            <person name="Kwon J."/>
            <person name="Seong C.N."/>
        </authorList>
    </citation>
    <scope>NUCLEOTIDE SEQUENCE [LARGE SCALE GENOMIC DNA]</scope>
    <source>
        <strain evidence="1 2">04SU4-P</strain>
    </source>
</reference>
<accession>A0ABU5DXV2</accession>
<dbReference type="Proteomes" id="UP001271769">
    <property type="component" value="Unassembled WGS sequence"/>
</dbReference>
<protein>
    <submittedName>
        <fullName evidence="1">Uncharacterized protein</fullName>
    </submittedName>
</protein>